<dbReference type="Proteomes" id="UP000824164">
    <property type="component" value="Unassembled WGS sequence"/>
</dbReference>
<gene>
    <name evidence="2" type="ORF">IAB63_01625</name>
</gene>
<accession>A0A9D1HEV7</accession>
<keyword evidence="1" id="KW-1133">Transmembrane helix</keyword>
<evidence type="ECO:0000313" key="3">
    <source>
        <dbReference type="Proteomes" id="UP000824164"/>
    </source>
</evidence>
<feature type="transmembrane region" description="Helical" evidence="1">
    <location>
        <begin position="224"/>
        <end position="246"/>
    </location>
</feature>
<feature type="transmembrane region" description="Helical" evidence="1">
    <location>
        <begin position="100"/>
        <end position="120"/>
    </location>
</feature>
<comment type="caution">
    <text evidence="2">The sequence shown here is derived from an EMBL/GenBank/DDBJ whole genome shotgun (WGS) entry which is preliminary data.</text>
</comment>
<sequence>MKFLRLLKLELKCSWRSFAVIYGLVIVLALMTGLSDSKMAFAFPLFGLGYGMVIMAACILCLIAIIRNYHVSMFSRASYLTHTLPVSSVKLFLAKMAGSAFWTVLTVCVMYVSVVILGVSSRVLSLEQLFGAAREWDLSWFVPAALYMFVSLIGFIAVCYFVMNLVHTPLVRAHRNGIAVILFLFLAIARGWIDGKIFVSSGESYAAISARSAFASFTGYSQPAWMVIGWEFFWAVLFSAAGIWLLKHQLEVE</sequence>
<keyword evidence="1" id="KW-0472">Membrane</keyword>
<protein>
    <submittedName>
        <fullName evidence="2">Uncharacterized protein</fullName>
    </submittedName>
</protein>
<feature type="transmembrane region" description="Helical" evidence="1">
    <location>
        <begin position="15"/>
        <end position="35"/>
    </location>
</feature>
<feature type="transmembrane region" description="Helical" evidence="1">
    <location>
        <begin position="140"/>
        <end position="163"/>
    </location>
</feature>
<reference evidence="2" key="2">
    <citation type="journal article" date="2021" name="PeerJ">
        <title>Extensive microbial diversity within the chicken gut microbiome revealed by metagenomics and culture.</title>
        <authorList>
            <person name="Gilroy R."/>
            <person name="Ravi A."/>
            <person name="Getino M."/>
            <person name="Pursley I."/>
            <person name="Horton D.L."/>
            <person name="Alikhan N.F."/>
            <person name="Baker D."/>
            <person name="Gharbi K."/>
            <person name="Hall N."/>
            <person name="Watson M."/>
            <person name="Adriaenssens E.M."/>
            <person name="Foster-Nyarko E."/>
            <person name="Jarju S."/>
            <person name="Secka A."/>
            <person name="Antonio M."/>
            <person name="Oren A."/>
            <person name="Chaudhuri R.R."/>
            <person name="La Ragione R."/>
            <person name="Hildebrand F."/>
            <person name="Pallen M.J."/>
        </authorList>
    </citation>
    <scope>NUCLEOTIDE SEQUENCE</scope>
    <source>
        <strain evidence="2">CHK187-14744</strain>
    </source>
</reference>
<dbReference type="AlphaFoldDB" id="A0A9D1HEV7"/>
<feature type="transmembrane region" description="Helical" evidence="1">
    <location>
        <begin position="175"/>
        <end position="193"/>
    </location>
</feature>
<evidence type="ECO:0000313" key="2">
    <source>
        <dbReference type="EMBL" id="HIU01934.1"/>
    </source>
</evidence>
<reference evidence="2" key="1">
    <citation type="submission" date="2020-10" db="EMBL/GenBank/DDBJ databases">
        <authorList>
            <person name="Gilroy R."/>
        </authorList>
    </citation>
    <scope>NUCLEOTIDE SEQUENCE</scope>
    <source>
        <strain evidence="2">CHK187-14744</strain>
    </source>
</reference>
<keyword evidence="1" id="KW-0812">Transmembrane</keyword>
<feature type="transmembrane region" description="Helical" evidence="1">
    <location>
        <begin position="41"/>
        <end position="66"/>
    </location>
</feature>
<name>A0A9D1HEV7_9FIRM</name>
<organism evidence="2 3">
    <name type="scientific">Candidatus Onthocola gallistercoris</name>
    <dbReference type="NCBI Taxonomy" id="2840876"/>
    <lineage>
        <taxon>Bacteria</taxon>
        <taxon>Bacillati</taxon>
        <taxon>Bacillota</taxon>
        <taxon>Bacilli</taxon>
        <taxon>Candidatus Onthocola</taxon>
    </lineage>
</organism>
<proteinExistence type="predicted"/>
<dbReference type="EMBL" id="DVLT01000008">
    <property type="protein sequence ID" value="HIU01934.1"/>
    <property type="molecule type" value="Genomic_DNA"/>
</dbReference>
<evidence type="ECO:0000256" key="1">
    <source>
        <dbReference type="SAM" id="Phobius"/>
    </source>
</evidence>